<dbReference type="Ensembl" id="ENSLLET00000036313.1">
    <property type="protein sequence ID" value="ENSLLEP00000034981.1"/>
    <property type="gene ID" value="ENSLLEG00000022148.1"/>
</dbReference>
<evidence type="ECO:0000256" key="7">
    <source>
        <dbReference type="ARBA" id="ARBA00022801"/>
    </source>
</evidence>
<dbReference type="CDD" id="cd09274">
    <property type="entry name" value="RNase_HI_RT_Ty3"/>
    <property type="match status" value="1"/>
</dbReference>
<dbReference type="InterPro" id="IPR012337">
    <property type="entry name" value="RNaseH-like_sf"/>
</dbReference>
<comment type="similarity">
    <text evidence="1">Belongs to the beta type-B retroviral polymerase family. HERV class-II K(HML-2) pol subfamily.</text>
</comment>
<keyword evidence="6" id="KW-0255">Endonuclease</keyword>
<dbReference type="CDD" id="cd01647">
    <property type="entry name" value="RT_LTR"/>
    <property type="match status" value="1"/>
</dbReference>
<dbReference type="FunFam" id="3.10.20.370:FF:000001">
    <property type="entry name" value="Retrovirus-related Pol polyprotein from transposon 17.6-like protein"/>
    <property type="match status" value="1"/>
</dbReference>
<sequence>MREHYNLPTIENIAHKLVGATVFSVLDAQSGYWQLRLDEASSYLTTFNSPFGRWRFIRVPFGIASAQEIFQKKSHELIDGLHGVEVIIDDLLVYGKDRIEHDKNLTALLQRCREKNLKLNPNKMQIGVDEVTYFGQILTKEGLKPDPNKITAVINMKAPTSRKELEMSLGIFNYLSKFSQGLAQQTAPLRALLQKDAMWSWEGNMEKTFDKVKNVINKHPGPILKYFDENCDTMLQVDASQFGLGAVLIQQGHPVAYASRALTTTQANYAQIEKEMLPIVNGCEKLHQYIYGRPVVVETDHKPLEYILQKPLSSVPPRLQRMVMKLQRYDLTVKYKPGKEIPMADTLSRVFPDGHEARDEPDLEEQVHMVIVNIPISDVRLEMIRQDTKQDKVLEKLIRVMCNGWPEKRKKLCPELQGFWPVRNELSIHTDIIFMGDRILIPKAQQAEVLDQIHQGHLGITLCKRRAREVIYWPNLDLDIESLVKKCETCQTFQKNNAKEPLTPWNSPSRAWQRLATDIFHFEDNHYLIVVDYYSKYFELVQLKNLTASTVIWALKTILSRHGVCEELVSDNGPQFSCSEFQCFLRDWGVRHIPTSPYHPQVNGLAEKYVGIAKSIIRKAQSSGQDVYLGLLNYRATPMDGLCSPAQLLMGRALRTTVPIAPHKLQPHSIPQEQVAGQRNSNVKKQKLYFDKNTKSLHPLRAGQAVRHRVTGDTWEPARIVSEADSPRSYVIETECGSQLRRNRRHLHPDTASDTPLGQPNDKENKEQNEDRTEFLDTDIMSTEDVEDSESICHI</sequence>
<keyword evidence="4" id="KW-0548">Nucleotidyltransferase</keyword>
<keyword evidence="7" id="KW-0378">Hydrolase</keyword>
<feature type="domain" description="Integrase catalytic" evidence="12">
    <location>
        <begin position="500"/>
        <end position="670"/>
    </location>
</feature>
<dbReference type="Pfam" id="PF00665">
    <property type="entry name" value="rve"/>
    <property type="match status" value="1"/>
</dbReference>
<dbReference type="InterPro" id="IPR036397">
    <property type="entry name" value="RNaseH_sf"/>
</dbReference>
<evidence type="ECO:0000256" key="4">
    <source>
        <dbReference type="ARBA" id="ARBA00022695"/>
    </source>
</evidence>
<keyword evidence="3" id="KW-0808">Transferase</keyword>
<feature type="compositionally biased region" description="Basic and acidic residues" evidence="10">
    <location>
        <begin position="761"/>
        <end position="775"/>
    </location>
</feature>
<evidence type="ECO:0000256" key="6">
    <source>
        <dbReference type="ARBA" id="ARBA00022759"/>
    </source>
</evidence>
<name>A0A8C5WFU2_9ANUR</name>
<reference evidence="13" key="1">
    <citation type="submission" date="2025-08" db="UniProtKB">
        <authorList>
            <consortium name="Ensembl"/>
        </authorList>
    </citation>
    <scope>IDENTIFICATION</scope>
</reference>
<dbReference type="GO" id="GO:0015074">
    <property type="term" value="P:DNA integration"/>
    <property type="evidence" value="ECO:0007669"/>
    <property type="project" value="InterPro"/>
</dbReference>
<dbReference type="GeneTree" id="ENSGT00940000169923"/>
<evidence type="ECO:0000256" key="1">
    <source>
        <dbReference type="ARBA" id="ARBA00010879"/>
    </source>
</evidence>
<feature type="domain" description="Reverse transcriptase" evidence="11">
    <location>
        <begin position="1"/>
        <end position="138"/>
    </location>
</feature>
<dbReference type="PANTHER" id="PTHR37984">
    <property type="entry name" value="PROTEIN CBG26694"/>
    <property type="match status" value="1"/>
</dbReference>
<evidence type="ECO:0000313" key="14">
    <source>
        <dbReference type="Proteomes" id="UP000694569"/>
    </source>
</evidence>
<dbReference type="GO" id="GO:0003964">
    <property type="term" value="F:RNA-directed DNA polymerase activity"/>
    <property type="evidence" value="ECO:0007669"/>
    <property type="project" value="UniProtKB-KW"/>
</dbReference>
<evidence type="ECO:0000259" key="11">
    <source>
        <dbReference type="PROSITE" id="PS50878"/>
    </source>
</evidence>
<dbReference type="GO" id="GO:0004523">
    <property type="term" value="F:RNA-DNA hybrid ribonuclease activity"/>
    <property type="evidence" value="ECO:0007669"/>
    <property type="project" value="UniProtKB-EC"/>
</dbReference>
<dbReference type="PROSITE" id="PS50994">
    <property type="entry name" value="INTEGRASE"/>
    <property type="match status" value="1"/>
</dbReference>
<dbReference type="Gene3D" id="3.30.420.10">
    <property type="entry name" value="Ribonuclease H-like superfamily/Ribonuclease H"/>
    <property type="match status" value="1"/>
</dbReference>
<dbReference type="Gene3D" id="3.10.10.10">
    <property type="entry name" value="HIV Type 1 Reverse Transcriptase, subunit A, domain 1"/>
    <property type="match status" value="1"/>
</dbReference>
<evidence type="ECO:0000313" key="13">
    <source>
        <dbReference type="Ensembl" id="ENSLLEP00000034981.1"/>
    </source>
</evidence>
<feature type="compositionally biased region" description="Acidic residues" evidence="10">
    <location>
        <begin position="782"/>
        <end position="795"/>
    </location>
</feature>
<dbReference type="InterPro" id="IPR001584">
    <property type="entry name" value="Integrase_cat-core"/>
</dbReference>
<dbReference type="Pfam" id="PF00078">
    <property type="entry name" value="RVT_1"/>
    <property type="match status" value="1"/>
</dbReference>
<evidence type="ECO:0000256" key="3">
    <source>
        <dbReference type="ARBA" id="ARBA00022679"/>
    </source>
</evidence>
<evidence type="ECO:0000256" key="8">
    <source>
        <dbReference type="ARBA" id="ARBA00022918"/>
    </source>
</evidence>
<dbReference type="EC" id="3.1.26.4" evidence="2"/>
<evidence type="ECO:0000259" key="12">
    <source>
        <dbReference type="PROSITE" id="PS50994"/>
    </source>
</evidence>
<keyword evidence="5" id="KW-0540">Nuclease</keyword>
<evidence type="ECO:0000256" key="10">
    <source>
        <dbReference type="SAM" id="MobiDB-lite"/>
    </source>
</evidence>
<dbReference type="AlphaFoldDB" id="A0A8C5WFU2"/>
<feature type="region of interest" description="Disordered" evidence="10">
    <location>
        <begin position="740"/>
        <end position="795"/>
    </location>
</feature>
<proteinExistence type="inferred from homology"/>
<dbReference type="InterPro" id="IPR041588">
    <property type="entry name" value="Integrase_H2C2"/>
</dbReference>
<dbReference type="InterPro" id="IPR043128">
    <property type="entry name" value="Rev_trsase/Diguanyl_cyclase"/>
</dbReference>
<dbReference type="PANTHER" id="PTHR37984:SF8">
    <property type="entry name" value="CCHC-TYPE DOMAIN-CONTAINING PROTEIN"/>
    <property type="match status" value="1"/>
</dbReference>
<evidence type="ECO:0000256" key="2">
    <source>
        <dbReference type="ARBA" id="ARBA00012180"/>
    </source>
</evidence>
<keyword evidence="14" id="KW-1185">Reference proteome</keyword>
<dbReference type="Gene3D" id="3.30.70.270">
    <property type="match status" value="2"/>
</dbReference>
<dbReference type="InterPro" id="IPR043502">
    <property type="entry name" value="DNA/RNA_pol_sf"/>
</dbReference>
<dbReference type="InterPro" id="IPR050951">
    <property type="entry name" value="Retrovirus_Pol_polyprotein"/>
</dbReference>
<dbReference type="InterPro" id="IPR041373">
    <property type="entry name" value="RT_RNaseH"/>
</dbReference>
<protein>
    <recommendedName>
        <fullName evidence="9">Gypsy retrotransposon integrase-like protein 1</fullName>
        <ecNumber evidence="2">3.1.26.4</ecNumber>
    </recommendedName>
</protein>
<evidence type="ECO:0000256" key="9">
    <source>
        <dbReference type="ARBA" id="ARBA00039658"/>
    </source>
</evidence>
<dbReference type="Proteomes" id="UP000694569">
    <property type="component" value="Unplaced"/>
</dbReference>
<dbReference type="Pfam" id="PF17921">
    <property type="entry name" value="Integrase_H2C2"/>
    <property type="match status" value="1"/>
</dbReference>
<dbReference type="Pfam" id="PF17917">
    <property type="entry name" value="RT_RNaseH"/>
    <property type="match status" value="1"/>
</dbReference>
<dbReference type="FunFam" id="1.10.340.70:FF:000003">
    <property type="entry name" value="Protein CBG25708"/>
    <property type="match status" value="1"/>
</dbReference>
<keyword evidence="8" id="KW-0695">RNA-directed DNA polymerase</keyword>
<dbReference type="SUPFAM" id="SSF56672">
    <property type="entry name" value="DNA/RNA polymerases"/>
    <property type="match status" value="1"/>
</dbReference>
<reference evidence="13" key="2">
    <citation type="submission" date="2025-09" db="UniProtKB">
        <authorList>
            <consortium name="Ensembl"/>
        </authorList>
    </citation>
    <scope>IDENTIFICATION</scope>
</reference>
<dbReference type="SUPFAM" id="SSF53098">
    <property type="entry name" value="Ribonuclease H-like"/>
    <property type="match status" value="1"/>
</dbReference>
<dbReference type="Gene3D" id="1.10.340.70">
    <property type="match status" value="1"/>
</dbReference>
<dbReference type="FunFam" id="3.30.420.10:FF:000063">
    <property type="entry name" value="Retrovirus-related Pol polyprotein from transposon 297-like Protein"/>
    <property type="match status" value="1"/>
</dbReference>
<organism evidence="13 14">
    <name type="scientific">Leptobrachium leishanense</name>
    <name type="common">Leishan spiny toad</name>
    <dbReference type="NCBI Taxonomy" id="445787"/>
    <lineage>
        <taxon>Eukaryota</taxon>
        <taxon>Metazoa</taxon>
        <taxon>Chordata</taxon>
        <taxon>Craniata</taxon>
        <taxon>Vertebrata</taxon>
        <taxon>Euteleostomi</taxon>
        <taxon>Amphibia</taxon>
        <taxon>Batrachia</taxon>
        <taxon>Anura</taxon>
        <taxon>Pelobatoidea</taxon>
        <taxon>Megophryidae</taxon>
        <taxon>Leptobrachium</taxon>
    </lineage>
</organism>
<evidence type="ECO:0000256" key="5">
    <source>
        <dbReference type="ARBA" id="ARBA00022722"/>
    </source>
</evidence>
<accession>A0A8C5WFU2</accession>
<dbReference type="OrthoDB" id="9950135at2759"/>
<dbReference type="PROSITE" id="PS50878">
    <property type="entry name" value="RT_POL"/>
    <property type="match status" value="1"/>
</dbReference>
<dbReference type="InterPro" id="IPR000477">
    <property type="entry name" value="RT_dom"/>
</dbReference>
<dbReference type="GO" id="GO:0003676">
    <property type="term" value="F:nucleic acid binding"/>
    <property type="evidence" value="ECO:0007669"/>
    <property type="project" value="InterPro"/>
</dbReference>